<dbReference type="Gene3D" id="2.60.40.1180">
    <property type="entry name" value="Golgi alpha-mannosidase II"/>
    <property type="match status" value="1"/>
</dbReference>
<dbReference type="InterPro" id="IPR006047">
    <property type="entry name" value="GH13_cat_dom"/>
</dbReference>
<gene>
    <name evidence="2" type="ORF">EJP77_08200</name>
</gene>
<dbReference type="InterPro" id="IPR013783">
    <property type="entry name" value="Ig-like_fold"/>
</dbReference>
<comment type="caution">
    <text evidence="2">The sequence shown here is derived from an EMBL/GenBank/DDBJ whole genome shotgun (WGS) entry which is preliminary data.</text>
</comment>
<dbReference type="EMBL" id="RZNX01000002">
    <property type="protein sequence ID" value="RUT33611.1"/>
    <property type="molecule type" value="Genomic_DNA"/>
</dbReference>
<dbReference type="SMART" id="SM00642">
    <property type="entry name" value="Aamy"/>
    <property type="match status" value="1"/>
</dbReference>
<sequence>MPDIFPTKGSKGVRFVYYSDIPVDRVAVAGTFNNWNGDRNYMNRMEDGAGWELELPISKGRHLYKLVLNDTEWIVDPLNPSISEDGQNNSSMTITENGDVLIRTNEISSSSPGYMYENFTALPSPEWIKRSVIYELHLRAFTEGGFRGLADKIDYFKDMGINTLWLMPFNEVGHERRIGQYGDPYAVQDFYSIDPEFGTKEDLLYFMRTAHSNGIRVILDWVLNRTSVDHILTESHPEYFTHNEQGEIYYDVPHREYFAGLDFSSRGMRDDVTQAMKYWITEFDFDGIRLDDSDITPYDFLTEIKLALQEVKADLILISQAYDEYHHLESCDLTYNGNPRILIRQMMDRTITQADFIAIYDSYKYSFPKHSLRMNWLEDKEQTRISEYLGTEYAGAAASILLTLEGVPLIMMGQEFNENTMATWTSLFDEYKLNWDSFDTSLFEHYKFLIQLRTNQPAFWAGTLEFVRSSATGVLSYIRQHNGIKFLIIVNLSAEPVLVQLDTDSPAGEWITNPNNLLYRTGRSSLHTENHPSALWADSYETIIFKVNDYTNEGSLQDVSTI</sequence>
<dbReference type="Gene3D" id="2.60.40.10">
    <property type="entry name" value="Immunoglobulins"/>
    <property type="match status" value="1"/>
</dbReference>
<feature type="domain" description="Glycosyl hydrolase family 13 catalytic" evidence="1">
    <location>
        <begin position="135"/>
        <end position="453"/>
    </location>
</feature>
<evidence type="ECO:0000313" key="2">
    <source>
        <dbReference type="EMBL" id="RUT33611.1"/>
    </source>
</evidence>
<accession>A0A3S1BUD6</accession>
<proteinExistence type="predicted"/>
<dbReference type="AlphaFoldDB" id="A0A3S1BUD6"/>
<dbReference type="SUPFAM" id="SSF51011">
    <property type="entry name" value="Glycosyl hydrolase domain"/>
    <property type="match status" value="1"/>
</dbReference>
<organism evidence="2 3">
    <name type="scientific">Paenibacillus zeisoli</name>
    <dbReference type="NCBI Taxonomy" id="2496267"/>
    <lineage>
        <taxon>Bacteria</taxon>
        <taxon>Bacillati</taxon>
        <taxon>Bacillota</taxon>
        <taxon>Bacilli</taxon>
        <taxon>Bacillales</taxon>
        <taxon>Paenibacillaceae</taxon>
        <taxon>Paenibacillus</taxon>
    </lineage>
</organism>
<dbReference type="OrthoDB" id="9761875at2"/>
<dbReference type="SUPFAM" id="SSF51445">
    <property type="entry name" value="(Trans)glycosidases"/>
    <property type="match status" value="1"/>
</dbReference>
<dbReference type="InterPro" id="IPR013780">
    <property type="entry name" value="Glyco_hydro_b"/>
</dbReference>
<keyword evidence="3" id="KW-1185">Reference proteome</keyword>
<evidence type="ECO:0000313" key="3">
    <source>
        <dbReference type="Proteomes" id="UP000272464"/>
    </source>
</evidence>
<evidence type="ECO:0000259" key="1">
    <source>
        <dbReference type="SMART" id="SM00642"/>
    </source>
</evidence>
<dbReference type="PANTHER" id="PTHR10357">
    <property type="entry name" value="ALPHA-AMYLASE FAMILY MEMBER"/>
    <property type="match status" value="1"/>
</dbReference>
<dbReference type="Proteomes" id="UP000272464">
    <property type="component" value="Unassembled WGS sequence"/>
</dbReference>
<dbReference type="GO" id="GO:0004553">
    <property type="term" value="F:hydrolase activity, hydrolyzing O-glycosyl compounds"/>
    <property type="evidence" value="ECO:0007669"/>
    <property type="project" value="InterPro"/>
</dbReference>
<name>A0A3S1BUD6_9BACL</name>
<dbReference type="RefSeq" id="WP_127198725.1">
    <property type="nucleotide sequence ID" value="NZ_RZNX01000002.1"/>
</dbReference>
<dbReference type="InterPro" id="IPR004193">
    <property type="entry name" value="Glyco_hydro_13_N"/>
</dbReference>
<dbReference type="InterPro" id="IPR017853">
    <property type="entry name" value="GH"/>
</dbReference>
<dbReference type="Pfam" id="PF02922">
    <property type="entry name" value="CBM_48"/>
    <property type="match status" value="1"/>
</dbReference>
<protein>
    <submittedName>
        <fullName evidence="2">Alpha-amylase</fullName>
    </submittedName>
</protein>
<dbReference type="Pfam" id="PF00128">
    <property type="entry name" value="Alpha-amylase"/>
    <property type="match status" value="1"/>
</dbReference>
<dbReference type="GO" id="GO:0005975">
    <property type="term" value="P:carbohydrate metabolic process"/>
    <property type="evidence" value="ECO:0007669"/>
    <property type="project" value="InterPro"/>
</dbReference>
<dbReference type="Gene3D" id="3.20.20.80">
    <property type="entry name" value="Glycosidases"/>
    <property type="match status" value="1"/>
</dbReference>
<reference evidence="2 3" key="1">
    <citation type="submission" date="2018-12" db="EMBL/GenBank/DDBJ databases">
        <authorList>
            <person name="Sun L."/>
            <person name="Chen Z."/>
        </authorList>
    </citation>
    <scope>NUCLEOTIDE SEQUENCE [LARGE SCALE GENOMIC DNA]</scope>
    <source>
        <strain evidence="2 3">3-5-3</strain>
    </source>
</reference>